<evidence type="ECO:0000313" key="1">
    <source>
        <dbReference type="EMBL" id="EOB13485.1"/>
    </source>
</evidence>
<keyword evidence="2" id="KW-1185">Reference proteome</keyword>
<dbReference type="Proteomes" id="UP000016927">
    <property type="component" value="Unassembled WGS sequence"/>
</dbReference>
<name>R0MH79_NOSB1</name>
<evidence type="ECO:0000313" key="2">
    <source>
        <dbReference type="Proteomes" id="UP000016927"/>
    </source>
</evidence>
<dbReference type="HOGENOM" id="CLU_2027384_0_0_1"/>
<organism evidence="1 2">
    <name type="scientific">Nosema bombycis (strain CQ1 / CVCC 102059)</name>
    <name type="common">Microsporidian parasite</name>
    <name type="synonym">Pebrine of silkworm</name>
    <dbReference type="NCBI Taxonomy" id="578461"/>
    <lineage>
        <taxon>Eukaryota</taxon>
        <taxon>Fungi</taxon>
        <taxon>Fungi incertae sedis</taxon>
        <taxon>Microsporidia</taxon>
        <taxon>Nosematidae</taxon>
        <taxon>Nosema</taxon>
    </lineage>
</organism>
<protein>
    <submittedName>
        <fullName evidence="1">Uncharacterized protein</fullName>
    </submittedName>
</protein>
<dbReference type="EMBL" id="KB908980">
    <property type="protein sequence ID" value="EOB13485.1"/>
    <property type="molecule type" value="Genomic_DNA"/>
</dbReference>
<reference evidence="1 2" key="1">
    <citation type="journal article" date="2013" name="BMC Genomics">
        <title>Comparative genomics of parasitic silkworm microsporidia reveal an association between genome expansion and host adaptation.</title>
        <authorList>
            <person name="Pan G."/>
            <person name="Xu J."/>
            <person name="Li T."/>
            <person name="Xia Q."/>
            <person name="Liu S.L."/>
            <person name="Zhang G."/>
            <person name="Li S."/>
            <person name="Li C."/>
            <person name="Liu H."/>
            <person name="Yang L."/>
            <person name="Liu T."/>
            <person name="Zhang X."/>
            <person name="Wu Z."/>
            <person name="Fan W."/>
            <person name="Dang X."/>
            <person name="Xiang H."/>
            <person name="Tao M."/>
            <person name="Li Y."/>
            <person name="Hu J."/>
            <person name="Li Z."/>
            <person name="Lin L."/>
            <person name="Luo J."/>
            <person name="Geng L."/>
            <person name="Wang L."/>
            <person name="Long M."/>
            <person name="Wan Y."/>
            <person name="He N."/>
            <person name="Zhang Z."/>
            <person name="Lu C."/>
            <person name="Keeling P.J."/>
            <person name="Wang J."/>
            <person name="Xiang Z."/>
            <person name="Zhou Z."/>
        </authorList>
    </citation>
    <scope>NUCLEOTIDE SEQUENCE [LARGE SCALE GENOMIC DNA]</scope>
    <source>
        <strain evidence="2">CQ1 / CVCC 102059</strain>
    </source>
</reference>
<dbReference type="AlphaFoldDB" id="R0MH79"/>
<proteinExistence type="predicted"/>
<sequence>MVVKNIKKSKGVSNCVFIDIENIKYILINMNDRIELYDLELKFIKNIEFGKFISNINICLIDNKEYLIIITIEGEYMIRESKFIINGENDMDMEVMTGSLNNGKNLHMTGSLNNVKKSYEIF</sequence>
<accession>R0MH79</accession>
<dbReference type="VEuPathDB" id="MicrosporidiaDB:NBO_72g0019"/>
<gene>
    <name evidence="1" type="ORF">NBO_72g0019</name>
</gene>